<reference evidence="8" key="1">
    <citation type="submission" date="2021-01" db="EMBL/GenBank/DDBJ databases">
        <authorList>
            <person name="Corre E."/>
            <person name="Pelletier E."/>
            <person name="Niang G."/>
            <person name="Scheremetjew M."/>
            <person name="Finn R."/>
            <person name="Kale V."/>
            <person name="Holt S."/>
            <person name="Cochrane G."/>
            <person name="Meng A."/>
            <person name="Brown T."/>
            <person name="Cohen L."/>
        </authorList>
    </citation>
    <scope>NUCLEOTIDE SEQUENCE</scope>
    <source>
        <strain evidence="8">CCMP127</strain>
    </source>
</reference>
<keyword evidence="5 6" id="KW-0539">Nucleus</keyword>
<dbReference type="InterPro" id="IPR024943">
    <property type="entry name" value="Enhancer_polycomb"/>
</dbReference>
<evidence type="ECO:0000256" key="3">
    <source>
        <dbReference type="ARBA" id="ARBA00023015"/>
    </source>
</evidence>
<evidence type="ECO:0000256" key="1">
    <source>
        <dbReference type="ARBA" id="ARBA00004123"/>
    </source>
</evidence>
<sequence>MSSHGSTTSVPSSSKTTVAPAALNVYKKIPVIRKPSDSLTYEVAEGNIKSVSAEELGDAISHATPLSQPKIKLDIPVPKILTVESYLKEIPADYEIRPAYVRYHRITDDEFKNTLEYVADAEDEAWLQKNTKFGGAVEAGKARLTLDILERMMDALEKETAFDAIITANQADTLFRNKVPEMYLLFQSKPRQGLITAKHVLNDVYAYWIQKRSKLKRPLLRRFWPVTSTDDTNPHLVFRPREKEKYKLRKKRQNDMDALRKMTQLRSDFDNLRAVLQLVKKREELNRLHLLMQGELFQQRLHDVIDTSGQPREASALKRTEVKAALVVPNLFDLQGRRAKRPRTSTTPVNVPTSLNTSLNLTAAALPAPDGLPPSVAGHNHGQPAPHFLQPLYSRESFTTSWQDAVPYVETYVDSHRQGTFRHRWRPRVGRGGRLCIDRVPQIHEGDSPPLTVFTAGKGLRPFRDPKARLLDLLPRPLDHLALSRRVEELCVAGIQQDYEARMLPPANGGEPEENDADEVIVKTRDWNDTDGHLWGEERYAIGQFED</sequence>
<dbReference type="AlphaFoldDB" id="A0A7S3KVC7"/>
<dbReference type="GO" id="GO:0035267">
    <property type="term" value="C:NuA4 histone acetyltransferase complex"/>
    <property type="evidence" value="ECO:0007669"/>
    <property type="project" value="InterPro"/>
</dbReference>
<evidence type="ECO:0000256" key="4">
    <source>
        <dbReference type="ARBA" id="ARBA00023163"/>
    </source>
</evidence>
<name>A0A7S3KVC7_9STRA</name>
<dbReference type="EMBL" id="HBIM01000230">
    <property type="protein sequence ID" value="CAE0401876.1"/>
    <property type="molecule type" value="Transcribed_RNA"/>
</dbReference>
<protein>
    <recommendedName>
        <fullName evidence="6">Enhancer of polycomb-like protein</fullName>
    </recommendedName>
</protein>
<accession>A0A7S3KVC7</accession>
<dbReference type="InterPro" id="IPR019542">
    <property type="entry name" value="Enhancer_polycomb-like_N"/>
</dbReference>
<keyword evidence="4 6" id="KW-0804">Transcription</keyword>
<evidence type="ECO:0000256" key="2">
    <source>
        <dbReference type="ARBA" id="ARBA00008035"/>
    </source>
</evidence>
<dbReference type="PANTHER" id="PTHR14898">
    <property type="entry name" value="ENHANCER OF POLYCOMB"/>
    <property type="match status" value="1"/>
</dbReference>
<proteinExistence type="inferred from homology"/>
<evidence type="ECO:0000259" key="7">
    <source>
        <dbReference type="Pfam" id="PF10513"/>
    </source>
</evidence>
<organism evidence="8">
    <name type="scientific">Amphora coffeiformis</name>
    <dbReference type="NCBI Taxonomy" id="265554"/>
    <lineage>
        <taxon>Eukaryota</taxon>
        <taxon>Sar</taxon>
        <taxon>Stramenopiles</taxon>
        <taxon>Ochrophyta</taxon>
        <taxon>Bacillariophyta</taxon>
        <taxon>Bacillariophyceae</taxon>
        <taxon>Bacillariophycidae</taxon>
        <taxon>Thalassiophysales</taxon>
        <taxon>Catenulaceae</taxon>
        <taxon>Amphora</taxon>
    </lineage>
</organism>
<dbReference type="GO" id="GO:0006357">
    <property type="term" value="P:regulation of transcription by RNA polymerase II"/>
    <property type="evidence" value="ECO:0007669"/>
    <property type="project" value="InterPro"/>
</dbReference>
<evidence type="ECO:0000313" key="8">
    <source>
        <dbReference type="EMBL" id="CAE0401876.1"/>
    </source>
</evidence>
<comment type="similarity">
    <text evidence="2 6">Belongs to the enhancer of polycomb family.</text>
</comment>
<feature type="domain" description="Enhancer of polycomb-like N-terminal" evidence="7">
    <location>
        <begin position="52"/>
        <end position="159"/>
    </location>
</feature>
<dbReference type="Pfam" id="PF10513">
    <property type="entry name" value="EPL1"/>
    <property type="match status" value="1"/>
</dbReference>
<gene>
    <name evidence="8" type="ORF">ACOF00016_LOCUS203</name>
</gene>
<keyword evidence="3 6" id="KW-0805">Transcription regulation</keyword>
<dbReference type="GO" id="GO:0005634">
    <property type="term" value="C:nucleus"/>
    <property type="evidence" value="ECO:0007669"/>
    <property type="project" value="UniProtKB-SubCell"/>
</dbReference>
<comment type="subcellular location">
    <subcellularLocation>
        <location evidence="1 6">Nucleus</location>
    </subcellularLocation>
</comment>
<evidence type="ECO:0000256" key="5">
    <source>
        <dbReference type="ARBA" id="ARBA00023242"/>
    </source>
</evidence>
<evidence type="ECO:0000256" key="6">
    <source>
        <dbReference type="RuleBase" id="RU361124"/>
    </source>
</evidence>